<dbReference type="InterPro" id="IPR006913">
    <property type="entry name" value="CENP-V/GFA"/>
</dbReference>
<keyword evidence="8" id="KW-1185">Reference proteome</keyword>
<evidence type="ECO:0000313" key="8">
    <source>
        <dbReference type="Proteomes" id="UP001316803"/>
    </source>
</evidence>
<dbReference type="PANTHER" id="PTHR33337:SF40">
    <property type="entry name" value="CENP-V_GFA DOMAIN-CONTAINING PROTEIN-RELATED"/>
    <property type="match status" value="1"/>
</dbReference>
<dbReference type="Gene3D" id="3.90.1590.10">
    <property type="entry name" value="glutathione-dependent formaldehyde- activating enzyme (gfa)"/>
    <property type="match status" value="1"/>
</dbReference>
<evidence type="ECO:0000256" key="2">
    <source>
        <dbReference type="ARBA" id="ARBA00022723"/>
    </source>
</evidence>
<sequence>MFEKSEGWKVQSGVVERIHSEQVSDALEEIFGNRHVHDTLDGGLSLCLTGGDPSESERRMQEIEASVSGNRPQPASAAPPTPSIKSAEDRLFASCVCRGVKFFITRPNEQSRQCSSPWPDLIVPYHAHSSGNPRDEKWWIREKGKWLAGTCACRSCRLGLGSPIQAWAFVSRSNIFNPDGSNLSYDTGTLQSFESSSGVRREFCRDCGATIFWHSEERPDVVDVSVGVLRASEGALARAWLDWWTERVSFAEKAFDRSFVSHFESRLPRLKLS</sequence>
<dbReference type="Pfam" id="PF04828">
    <property type="entry name" value="GFA"/>
    <property type="match status" value="1"/>
</dbReference>
<dbReference type="AlphaFoldDB" id="A0AAN8ERD8"/>
<protein>
    <recommendedName>
        <fullName evidence="6">CENP-V/GFA domain-containing protein</fullName>
    </recommendedName>
</protein>
<dbReference type="SUPFAM" id="SSF51316">
    <property type="entry name" value="Mss4-like"/>
    <property type="match status" value="1"/>
</dbReference>
<dbReference type="GO" id="GO:0016846">
    <property type="term" value="F:carbon-sulfur lyase activity"/>
    <property type="evidence" value="ECO:0007669"/>
    <property type="project" value="InterPro"/>
</dbReference>
<comment type="caution">
    <text evidence="7">The sequence shown here is derived from an EMBL/GenBank/DDBJ whole genome shotgun (WGS) entry which is preliminary data.</text>
</comment>
<evidence type="ECO:0000256" key="3">
    <source>
        <dbReference type="ARBA" id="ARBA00022833"/>
    </source>
</evidence>
<gene>
    <name evidence="7" type="ORF">OHC33_001482</name>
</gene>
<dbReference type="InterPro" id="IPR011057">
    <property type="entry name" value="Mss4-like_sf"/>
</dbReference>
<evidence type="ECO:0000256" key="5">
    <source>
        <dbReference type="SAM" id="MobiDB-lite"/>
    </source>
</evidence>
<feature type="domain" description="CENP-V/GFA" evidence="6">
    <location>
        <begin position="125"/>
        <end position="245"/>
    </location>
</feature>
<evidence type="ECO:0000259" key="6">
    <source>
        <dbReference type="PROSITE" id="PS51891"/>
    </source>
</evidence>
<accession>A0AAN8ERD8</accession>
<name>A0AAN8ERD8_9EURO</name>
<keyword evidence="3" id="KW-0862">Zinc</keyword>
<keyword evidence="4" id="KW-0456">Lyase</keyword>
<comment type="similarity">
    <text evidence="1">Belongs to the Gfa family.</text>
</comment>
<dbReference type="EMBL" id="JAKLMC020000003">
    <property type="protein sequence ID" value="KAK5957113.1"/>
    <property type="molecule type" value="Genomic_DNA"/>
</dbReference>
<dbReference type="Proteomes" id="UP001316803">
    <property type="component" value="Unassembled WGS sequence"/>
</dbReference>
<dbReference type="PROSITE" id="PS51891">
    <property type="entry name" value="CENP_V_GFA"/>
    <property type="match status" value="1"/>
</dbReference>
<dbReference type="PANTHER" id="PTHR33337">
    <property type="entry name" value="GFA DOMAIN-CONTAINING PROTEIN"/>
    <property type="match status" value="1"/>
</dbReference>
<proteinExistence type="inferred from homology"/>
<keyword evidence="2" id="KW-0479">Metal-binding</keyword>
<reference evidence="7 8" key="1">
    <citation type="submission" date="2022-12" db="EMBL/GenBank/DDBJ databases">
        <title>Genomic features and morphological characterization of a novel Knufia sp. strain isolated from spacecraft assembly facility.</title>
        <authorList>
            <person name="Teixeira M."/>
            <person name="Chander A.M."/>
            <person name="Stajich J.E."/>
            <person name="Venkateswaran K."/>
        </authorList>
    </citation>
    <scope>NUCLEOTIDE SEQUENCE [LARGE SCALE GENOMIC DNA]</scope>
    <source>
        <strain evidence="7 8">FJI-L2-BK-P2</strain>
    </source>
</reference>
<feature type="region of interest" description="Disordered" evidence="5">
    <location>
        <begin position="49"/>
        <end position="84"/>
    </location>
</feature>
<organism evidence="7 8">
    <name type="scientific">Knufia fluminis</name>
    <dbReference type="NCBI Taxonomy" id="191047"/>
    <lineage>
        <taxon>Eukaryota</taxon>
        <taxon>Fungi</taxon>
        <taxon>Dikarya</taxon>
        <taxon>Ascomycota</taxon>
        <taxon>Pezizomycotina</taxon>
        <taxon>Eurotiomycetes</taxon>
        <taxon>Chaetothyriomycetidae</taxon>
        <taxon>Chaetothyriales</taxon>
        <taxon>Trichomeriaceae</taxon>
        <taxon>Knufia</taxon>
    </lineage>
</organism>
<evidence type="ECO:0000256" key="1">
    <source>
        <dbReference type="ARBA" id="ARBA00005495"/>
    </source>
</evidence>
<evidence type="ECO:0000313" key="7">
    <source>
        <dbReference type="EMBL" id="KAK5957113.1"/>
    </source>
</evidence>
<dbReference type="GO" id="GO:0046872">
    <property type="term" value="F:metal ion binding"/>
    <property type="evidence" value="ECO:0007669"/>
    <property type="project" value="UniProtKB-KW"/>
</dbReference>
<evidence type="ECO:0000256" key="4">
    <source>
        <dbReference type="ARBA" id="ARBA00023239"/>
    </source>
</evidence>